<evidence type="ECO:0000313" key="7">
    <source>
        <dbReference type="EMBL" id="MFH0253025.1"/>
    </source>
</evidence>
<dbReference type="InterPro" id="IPR039424">
    <property type="entry name" value="SBP_5"/>
</dbReference>
<dbReference type="InterPro" id="IPR006311">
    <property type="entry name" value="TAT_signal"/>
</dbReference>
<dbReference type="RefSeq" id="WP_377168492.1">
    <property type="nucleotide sequence ID" value="NZ_JBHTJC010000001.1"/>
</dbReference>
<organism evidence="7 8">
    <name type="scientific">Roseovarius aquimarinus</name>
    <dbReference type="NCBI Taxonomy" id="1229156"/>
    <lineage>
        <taxon>Bacteria</taxon>
        <taxon>Pseudomonadati</taxon>
        <taxon>Pseudomonadota</taxon>
        <taxon>Alphaproteobacteria</taxon>
        <taxon>Rhodobacterales</taxon>
        <taxon>Roseobacteraceae</taxon>
        <taxon>Roseovarius</taxon>
    </lineage>
</organism>
<dbReference type="InterPro" id="IPR030678">
    <property type="entry name" value="Peptide/Ni-bd"/>
</dbReference>
<evidence type="ECO:0000256" key="4">
    <source>
        <dbReference type="ARBA" id="ARBA00022729"/>
    </source>
</evidence>
<accession>A0ABW7I4D4</accession>
<dbReference type="Proteomes" id="UP001607157">
    <property type="component" value="Unassembled WGS sequence"/>
</dbReference>
<keyword evidence="4" id="KW-0732">Signal</keyword>
<dbReference type="Gene3D" id="3.90.76.10">
    <property type="entry name" value="Dipeptide-binding Protein, Domain 1"/>
    <property type="match status" value="1"/>
</dbReference>
<dbReference type="Gene3D" id="3.10.105.10">
    <property type="entry name" value="Dipeptide-binding Protein, Domain 3"/>
    <property type="match status" value="1"/>
</dbReference>
<dbReference type="Pfam" id="PF00496">
    <property type="entry name" value="SBP_bac_5"/>
    <property type="match status" value="1"/>
</dbReference>
<dbReference type="SUPFAM" id="SSF53850">
    <property type="entry name" value="Periplasmic binding protein-like II"/>
    <property type="match status" value="1"/>
</dbReference>
<dbReference type="PANTHER" id="PTHR30290">
    <property type="entry name" value="PERIPLASMIC BINDING COMPONENT OF ABC TRANSPORTER"/>
    <property type="match status" value="1"/>
</dbReference>
<evidence type="ECO:0000313" key="8">
    <source>
        <dbReference type="Proteomes" id="UP001607157"/>
    </source>
</evidence>
<proteinExistence type="inferred from homology"/>
<dbReference type="PANTHER" id="PTHR30290:SF10">
    <property type="entry name" value="PERIPLASMIC OLIGOPEPTIDE-BINDING PROTEIN-RELATED"/>
    <property type="match status" value="1"/>
</dbReference>
<feature type="domain" description="Solute-binding protein family 5" evidence="6">
    <location>
        <begin position="99"/>
        <end position="448"/>
    </location>
</feature>
<evidence type="ECO:0000256" key="1">
    <source>
        <dbReference type="ARBA" id="ARBA00004418"/>
    </source>
</evidence>
<comment type="similarity">
    <text evidence="2">Belongs to the bacterial solute-binding protein 5 family.</text>
</comment>
<reference evidence="7 8" key="1">
    <citation type="submission" date="2024-10" db="EMBL/GenBank/DDBJ databases">
        <authorList>
            <person name="Yang X.-N."/>
        </authorList>
    </citation>
    <scope>NUCLEOTIDE SEQUENCE [LARGE SCALE GENOMIC DNA]</scope>
    <source>
        <strain evidence="7 8">CAU 1059</strain>
    </source>
</reference>
<evidence type="ECO:0000256" key="3">
    <source>
        <dbReference type="ARBA" id="ARBA00022448"/>
    </source>
</evidence>
<keyword evidence="8" id="KW-1185">Reference proteome</keyword>
<dbReference type="CDD" id="cd08503">
    <property type="entry name" value="PBP2_NikA_DppA_OppA_like_17"/>
    <property type="match status" value="1"/>
</dbReference>
<evidence type="ECO:0000256" key="5">
    <source>
        <dbReference type="SAM" id="MobiDB-lite"/>
    </source>
</evidence>
<feature type="compositionally biased region" description="Basic and acidic residues" evidence="5">
    <location>
        <begin position="1"/>
        <end position="12"/>
    </location>
</feature>
<dbReference type="Gene3D" id="3.40.190.10">
    <property type="entry name" value="Periplasmic binding protein-like II"/>
    <property type="match status" value="1"/>
</dbReference>
<keyword evidence="3" id="KW-0813">Transport</keyword>
<sequence>MTKDMTRQKTEAATRTGPSRRAVMGGMAGAGLLAASAGLIGAGRAHAETPKKGGHYRVGIHEGNTNDSLDPRTTNGVCMIQLNHTIFNFLVEIDADDSIIPELAESWDASDDATSWVFNIRKGVEFHNGKPLTAEDVVASLKYHLKEDSQSAAKPLLDGVTSITAETEHQVRFDLSEGNADLPYVLTDYHFVILPSDADGNVDISGIGTGGYVLESFEPGVRIEMSRNPNYFKEGRAHFDKVTFLVINDGNARTNALLTGEIDADSQIAANTLKFLQRNDKVLIDNVPSAGHVTIPMHTNVAPFDNVDVRLALKHAIDRDDIIDKVMGGAAVFGNDHPIGPSMPYFTAQDRNTFDPEKSRFHLKQAGMENLSVTLATSDATFPGAVDMATLFQASAKKAGIDMKVDRRPADNYWSEVWLKNPFCVAAWGARPTPQIMFSIAYKSGAAWNESKWENERFNSLLDSAKAELDDAKRTEMYGEMMRLCRDDGGTIVPFFLNRVQARGTNVMHSEKIGGNWQLDGARSAERWWFA</sequence>
<comment type="caution">
    <text evidence="7">The sequence shown here is derived from an EMBL/GenBank/DDBJ whole genome shotgun (WGS) entry which is preliminary data.</text>
</comment>
<dbReference type="EMBL" id="JBIHMM010000001">
    <property type="protein sequence ID" value="MFH0253025.1"/>
    <property type="molecule type" value="Genomic_DNA"/>
</dbReference>
<dbReference type="InterPro" id="IPR000914">
    <property type="entry name" value="SBP_5_dom"/>
</dbReference>
<protein>
    <submittedName>
        <fullName evidence="7">ABC transporter substrate-binding protein</fullName>
    </submittedName>
</protein>
<dbReference type="PIRSF" id="PIRSF002741">
    <property type="entry name" value="MppA"/>
    <property type="match status" value="1"/>
</dbReference>
<feature type="region of interest" description="Disordered" evidence="5">
    <location>
        <begin position="1"/>
        <end position="22"/>
    </location>
</feature>
<dbReference type="PROSITE" id="PS51318">
    <property type="entry name" value="TAT"/>
    <property type="match status" value="1"/>
</dbReference>
<gene>
    <name evidence="7" type="ORF">ACGRVM_03920</name>
</gene>
<evidence type="ECO:0000259" key="6">
    <source>
        <dbReference type="Pfam" id="PF00496"/>
    </source>
</evidence>
<evidence type="ECO:0000256" key="2">
    <source>
        <dbReference type="ARBA" id="ARBA00005695"/>
    </source>
</evidence>
<comment type="subcellular location">
    <subcellularLocation>
        <location evidence="1">Periplasm</location>
    </subcellularLocation>
</comment>
<name>A0ABW7I4D4_9RHOB</name>